<proteinExistence type="predicted"/>
<sequence>MFTPKAGDWSDGSVWSCGRVPVSSDVVTLNHGVNLPASYQGQALRVMYTPTGRLILGMGSKLKLGSY</sequence>
<name>A0A927AS17_9BACT</name>
<accession>A0A927AS17</accession>
<evidence type="ECO:0000313" key="2">
    <source>
        <dbReference type="Proteomes" id="UP000598820"/>
    </source>
</evidence>
<dbReference type="EMBL" id="JACWZY010000020">
    <property type="protein sequence ID" value="MBD2703183.1"/>
    <property type="molecule type" value="Genomic_DNA"/>
</dbReference>
<dbReference type="RefSeq" id="WP_190889033.1">
    <property type="nucleotide sequence ID" value="NZ_JACWZY010000020.1"/>
</dbReference>
<keyword evidence="2" id="KW-1185">Reference proteome</keyword>
<evidence type="ECO:0000313" key="1">
    <source>
        <dbReference type="EMBL" id="MBD2703183.1"/>
    </source>
</evidence>
<reference evidence="1" key="1">
    <citation type="submission" date="2020-09" db="EMBL/GenBank/DDBJ databases">
        <authorList>
            <person name="Kim M.K."/>
        </authorList>
    </citation>
    <scope>NUCLEOTIDE SEQUENCE</scope>
    <source>
        <strain evidence="1">BT702</strain>
    </source>
</reference>
<gene>
    <name evidence="1" type="ORF">IC229_21235</name>
</gene>
<organism evidence="1 2">
    <name type="scientific">Spirosoma profusum</name>
    <dbReference type="NCBI Taxonomy" id="2771354"/>
    <lineage>
        <taxon>Bacteria</taxon>
        <taxon>Pseudomonadati</taxon>
        <taxon>Bacteroidota</taxon>
        <taxon>Cytophagia</taxon>
        <taxon>Cytophagales</taxon>
        <taxon>Cytophagaceae</taxon>
        <taxon>Spirosoma</taxon>
    </lineage>
</organism>
<dbReference type="AlphaFoldDB" id="A0A927AS17"/>
<dbReference type="Proteomes" id="UP000598820">
    <property type="component" value="Unassembled WGS sequence"/>
</dbReference>
<protein>
    <submittedName>
        <fullName evidence="1">Uncharacterized protein</fullName>
    </submittedName>
</protein>
<comment type="caution">
    <text evidence="1">The sequence shown here is derived from an EMBL/GenBank/DDBJ whole genome shotgun (WGS) entry which is preliminary data.</text>
</comment>